<feature type="transmembrane region" description="Helical" evidence="6">
    <location>
        <begin position="113"/>
        <end position="136"/>
    </location>
</feature>
<dbReference type="AlphaFoldDB" id="C1MV62"/>
<dbReference type="InterPro" id="IPR004853">
    <property type="entry name" value="Sugar_P_trans_dom"/>
</dbReference>
<dbReference type="RefSeq" id="XP_003059320.1">
    <property type="nucleotide sequence ID" value="XM_003059274.1"/>
</dbReference>
<comment type="subcellular location">
    <subcellularLocation>
        <location evidence="1">Membrane</location>
        <topology evidence="1">Multi-pass membrane protein</topology>
    </subcellularLocation>
</comment>
<name>C1MV62_MICPC</name>
<proteinExistence type="predicted"/>
<keyword evidence="3 6" id="KW-1133">Transmembrane helix</keyword>
<feature type="compositionally biased region" description="Gly residues" evidence="5">
    <location>
        <begin position="262"/>
        <end position="271"/>
    </location>
</feature>
<evidence type="ECO:0000256" key="3">
    <source>
        <dbReference type="ARBA" id="ARBA00022989"/>
    </source>
</evidence>
<reference evidence="8 9" key="1">
    <citation type="journal article" date="2009" name="Science">
        <title>Green evolution and dynamic adaptations revealed by genomes of the marine picoeukaryotes Micromonas.</title>
        <authorList>
            <person name="Worden A.Z."/>
            <person name="Lee J.H."/>
            <person name="Mock T."/>
            <person name="Rouze P."/>
            <person name="Simmons M.P."/>
            <person name="Aerts A.L."/>
            <person name="Allen A.E."/>
            <person name="Cuvelier M.L."/>
            <person name="Derelle E."/>
            <person name="Everett M.V."/>
            <person name="Foulon E."/>
            <person name="Grimwood J."/>
            <person name="Gundlach H."/>
            <person name="Henrissat B."/>
            <person name="Napoli C."/>
            <person name="McDonald S.M."/>
            <person name="Parker M.S."/>
            <person name="Rombauts S."/>
            <person name="Salamov A."/>
            <person name="Von Dassow P."/>
            <person name="Badger J.H."/>
            <person name="Coutinho P.M."/>
            <person name="Demir E."/>
            <person name="Dubchak I."/>
            <person name="Gentemann C."/>
            <person name="Eikrem W."/>
            <person name="Gready J.E."/>
            <person name="John U."/>
            <person name="Lanier W."/>
            <person name="Lindquist E.A."/>
            <person name="Lucas S."/>
            <person name="Mayer K.F."/>
            <person name="Moreau H."/>
            <person name="Not F."/>
            <person name="Otillar R."/>
            <person name="Panaud O."/>
            <person name="Pangilinan J."/>
            <person name="Paulsen I."/>
            <person name="Piegu B."/>
            <person name="Poliakov A."/>
            <person name="Robbens S."/>
            <person name="Schmutz J."/>
            <person name="Toulza E."/>
            <person name="Wyss T."/>
            <person name="Zelensky A."/>
            <person name="Zhou K."/>
            <person name="Armbrust E.V."/>
            <person name="Bhattacharya D."/>
            <person name="Goodenough U.W."/>
            <person name="Van de Peer Y."/>
            <person name="Grigoriev I.V."/>
        </authorList>
    </citation>
    <scope>NUCLEOTIDE SEQUENCE [LARGE SCALE GENOMIC DNA]</scope>
    <source>
        <strain evidence="8 9">CCMP1545</strain>
    </source>
</reference>
<feature type="domain" description="Sugar phosphate transporter" evidence="7">
    <location>
        <begin position="83"/>
        <end position="261"/>
    </location>
</feature>
<dbReference type="GO" id="GO:0016020">
    <property type="term" value="C:membrane"/>
    <property type="evidence" value="ECO:0007669"/>
    <property type="project" value="UniProtKB-SubCell"/>
</dbReference>
<dbReference type="GeneID" id="9685051"/>
<evidence type="ECO:0000256" key="2">
    <source>
        <dbReference type="ARBA" id="ARBA00022692"/>
    </source>
</evidence>
<feature type="transmembrane region" description="Helical" evidence="6">
    <location>
        <begin position="81"/>
        <end position="101"/>
    </location>
</feature>
<dbReference type="PROSITE" id="PS50096">
    <property type="entry name" value="IQ"/>
    <property type="match status" value="1"/>
</dbReference>
<keyword evidence="9" id="KW-1185">Reference proteome</keyword>
<keyword evidence="2 6" id="KW-0812">Transmembrane</keyword>
<dbReference type="eggNOG" id="KOG1443">
    <property type="taxonomic scope" value="Eukaryota"/>
</dbReference>
<dbReference type="KEGG" id="mpp:MICPUCDRAFT_59066"/>
<dbReference type="OrthoDB" id="18894at2759"/>
<dbReference type="OMA" id="EDEMAWQ"/>
<organism evidence="9">
    <name type="scientific">Micromonas pusilla (strain CCMP1545)</name>
    <name type="common">Picoplanktonic green alga</name>
    <dbReference type="NCBI Taxonomy" id="564608"/>
    <lineage>
        <taxon>Eukaryota</taxon>
        <taxon>Viridiplantae</taxon>
        <taxon>Chlorophyta</taxon>
        <taxon>Mamiellophyceae</taxon>
        <taxon>Mamiellales</taxon>
        <taxon>Mamiellaceae</taxon>
        <taxon>Micromonas</taxon>
    </lineage>
</organism>
<feature type="region of interest" description="Disordered" evidence="5">
    <location>
        <begin position="479"/>
        <end position="503"/>
    </location>
</feature>
<dbReference type="PANTHER" id="PTHR11132">
    <property type="entry name" value="SOLUTE CARRIER FAMILY 35"/>
    <property type="match status" value="1"/>
</dbReference>
<dbReference type="Pfam" id="PF03151">
    <property type="entry name" value="TPT"/>
    <property type="match status" value="1"/>
</dbReference>
<keyword evidence="4 6" id="KW-0472">Membrane</keyword>
<feature type="transmembrane region" description="Helical" evidence="6">
    <location>
        <begin position="183"/>
        <end position="202"/>
    </location>
</feature>
<protein>
    <submittedName>
        <fullName evidence="8">Drug/Metabolite transporter superfamily</fullName>
    </submittedName>
</protein>
<feature type="compositionally biased region" description="Acidic residues" evidence="5">
    <location>
        <begin position="35"/>
        <end position="53"/>
    </location>
</feature>
<dbReference type="EMBL" id="GG663740">
    <property type="protein sequence ID" value="EEH56452.1"/>
    <property type="molecule type" value="Genomic_DNA"/>
</dbReference>
<evidence type="ECO:0000256" key="5">
    <source>
        <dbReference type="SAM" id="MobiDB-lite"/>
    </source>
</evidence>
<evidence type="ECO:0000313" key="9">
    <source>
        <dbReference type="Proteomes" id="UP000001876"/>
    </source>
</evidence>
<evidence type="ECO:0000256" key="6">
    <source>
        <dbReference type="SAM" id="Phobius"/>
    </source>
</evidence>
<gene>
    <name evidence="8" type="ORF">MICPUCDRAFT_59066</name>
</gene>
<sequence>MSVAAAAAAKIQRRYREWRTRRLMKRHRRRLVAGSDDDDDDDSSSEDDDDAVDDERRRLHRASSSSAAAAPPSEARRRAKLVKCALLAIAWFTLSTGLAVFNKALFGQRKGGFPAPLLLTACQFAMQYALASAIVHRAFGGALRPKREVPAEVYWRRVAPVGAAMGMDIALSNLSLVFVTVSFYTLVKTSSIIFLLLFAFALKLEPVSFRLMGVAALLTGGQALTVDGETRFDARGCALVVAAAACSGLRWTLSQIVLQGKEPGGGGGGAGDNKNTNGRDGSRRDPRRLRKSYGLSHPVVMLKTMTPLMCGVVLAFRRVLYTGSHTTPLACLLTERPWDALPGSAWLSGPGDFVVDLMIVTCGACAALAMTVAEFEARPLLKETSAVTVMVIGVAKDVVQVLTAIAVYGDAFGVENGMGMALVLGGIVAYNRHKALAAEERAAALGTMAGAGAGAGAGEGVARGPGLGLGGSAEREIGLPRVVPRRSGGLSAVPNLPRRDAAS</sequence>
<feature type="region of interest" description="Disordered" evidence="5">
    <location>
        <begin position="29"/>
        <end position="72"/>
    </location>
</feature>
<evidence type="ECO:0000256" key="1">
    <source>
        <dbReference type="ARBA" id="ARBA00004141"/>
    </source>
</evidence>
<feature type="region of interest" description="Disordered" evidence="5">
    <location>
        <begin position="262"/>
        <end position="289"/>
    </location>
</feature>
<evidence type="ECO:0000256" key="4">
    <source>
        <dbReference type="ARBA" id="ARBA00023136"/>
    </source>
</evidence>
<evidence type="ECO:0000313" key="8">
    <source>
        <dbReference type="EMBL" id="EEH56452.1"/>
    </source>
</evidence>
<feature type="compositionally biased region" description="Low complexity" evidence="5">
    <location>
        <begin position="62"/>
        <end position="72"/>
    </location>
</feature>
<dbReference type="Proteomes" id="UP000001876">
    <property type="component" value="Unassembled WGS sequence"/>
</dbReference>
<accession>C1MV62</accession>
<dbReference type="InterPro" id="IPR050186">
    <property type="entry name" value="TPT_transporter"/>
</dbReference>
<evidence type="ECO:0000259" key="7">
    <source>
        <dbReference type="Pfam" id="PF03151"/>
    </source>
</evidence>